<keyword evidence="4 7" id="KW-0574">Periplasm</keyword>
<comment type="similarity">
    <text evidence="2 7">Belongs to the thioredoxin family. DsbC subfamily.</text>
</comment>
<dbReference type="PANTHER" id="PTHR35272">
    <property type="entry name" value="THIOL:DISULFIDE INTERCHANGE PROTEIN DSBC-RELATED"/>
    <property type="match status" value="1"/>
</dbReference>
<evidence type="ECO:0000256" key="2">
    <source>
        <dbReference type="ARBA" id="ARBA00009813"/>
    </source>
</evidence>
<feature type="domain" description="Disulphide bond isomerase DsbC/G N-terminal" evidence="9">
    <location>
        <begin position="17"/>
        <end position="62"/>
    </location>
</feature>
<proteinExistence type="inferred from homology"/>
<dbReference type="AlphaFoldDB" id="A0A1B4V7Y7"/>
<organism evidence="11 12">
    <name type="scientific">Sulfurifustis variabilis</name>
    <dbReference type="NCBI Taxonomy" id="1675686"/>
    <lineage>
        <taxon>Bacteria</taxon>
        <taxon>Pseudomonadati</taxon>
        <taxon>Pseudomonadota</taxon>
        <taxon>Gammaproteobacteria</taxon>
        <taxon>Acidiferrobacterales</taxon>
        <taxon>Acidiferrobacteraceae</taxon>
        <taxon>Sulfurifustis</taxon>
    </lineage>
</organism>
<evidence type="ECO:0000256" key="5">
    <source>
        <dbReference type="ARBA" id="ARBA00023157"/>
    </source>
</evidence>
<dbReference type="CDD" id="cd03020">
    <property type="entry name" value="DsbA_DsbC_DsbG"/>
    <property type="match status" value="1"/>
</dbReference>
<dbReference type="Gene3D" id="3.40.30.10">
    <property type="entry name" value="Glutaredoxin"/>
    <property type="match status" value="1"/>
</dbReference>
<dbReference type="SUPFAM" id="SSF52833">
    <property type="entry name" value="Thioredoxin-like"/>
    <property type="match status" value="1"/>
</dbReference>
<evidence type="ECO:0000256" key="7">
    <source>
        <dbReference type="RuleBase" id="RU364038"/>
    </source>
</evidence>
<dbReference type="KEGG" id="sva:SVA_3088"/>
<dbReference type="InterPro" id="IPR033954">
    <property type="entry name" value="DiS-bond_Isoase_DsbC/G"/>
</dbReference>
<feature type="region of interest" description="Disordered" evidence="8">
    <location>
        <begin position="224"/>
        <end position="249"/>
    </location>
</feature>
<evidence type="ECO:0000259" key="10">
    <source>
        <dbReference type="Pfam" id="PF13098"/>
    </source>
</evidence>
<dbReference type="PANTHER" id="PTHR35272:SF3">
    <property type="entry name" value="THIOL:DISULFIDE INTERCHANGE PROTEIN DSBC"/>
    <property type="match status" value="1"/>
</dbReference>
<reference evidence="11 12" key="1">
    <citation type="submission" date="2015-08" db="EMBL/GenBank/DDBJ databases">
        <title>Complete genome sequence of Sulfurifustis variabilis.</title>
        <authorList>
            <person name="Miura A."/>
            <person name="Kojima H."/>
            <person name="Fukui M."/>
        </authorList>
    </citation>
    <scope>NUCLEOTIDE SEQUENCE [LARGE SCALE GENOMIC DNA]</scope>
    <source>
        <strain evidence="12">skN76</strain>
    </source>
</reference>
<evidence type="ECO:0000256" key="8">
    <source>
        <dbReference type="SAM" id="MobiDB-lite"/>
    </source>
</evidence>
<keyword evidence="12" id="KW-1185">Reference proteome</keyword>
<evidence type="ECO:0000256" key="3">
    <source>
        <dbReference type="ARBA" id="ARBA00022729"/>
    </source>
</evidence>
<comment type="function">
    <text evidence="7">Required for disulfide bond formation in some periplasmic proteins. Acts by transferring its disulfide bond to other proteins and is reduced in the process.</text>
</comment>
<keyword evidence="6 7" id="KW-0676">Redox-active center</keyword>
<evidence type="ECO:0000313" key="11">
    <source>
        <dbReference type="EMBL" id="BAU49636.1"/>
    </source>
</evidence>
<dbReference type="Pfam" id="PF13098">
    <property type="entry name" value="Thioredoxin_2"/>
    <property type="match status" value="1"/>
</dbReference>
<keyword evidence="5" id="KW-1015">Disulfide bond</keyword>
<name>A0A1B4V7Y7_9GAMM</name>
<dbReference type="InterPro" id="IPR051470">
    <property type="entry name" value="Thiol:disulfide_interchange"/>
</dbReference>
<evidence type="ECO:0000256" key="6">
    <source>
        <dbReference type="ARBA" id="ARBA00023284"/>
    </source>
</evidence>
<keyword evidence="11" id="KW-0413">Isomerase</keyword>
<protein>
    <recommendedName>
        <fullName evidence="7">Thiol:disulfide interchange protein</fullName>
    </recommendedName>
</protein>
<evidence type="ECO:0000256" key="4">
    <source>
        <dbReference type="ARBA" id="ARBA00022764"/>
    </source>
</evidence>
<sequence>MPAASSQVTDPAAASPRIESIVAMPIGALKAVVSNGELLYISDSGRYVLRGTLFDAWERKPLKSIDEVRESVTHVNLERMGIAVAELGPLTYGTGKERVTVFADPKCPWCAKLMKQVTDKPELAKRYAFDFIAIPVLGPESQRLVRELGCAKDRKAALNALMSEDYGKPLEQQKPCDLKPIQKAMVTAQLLGIHGVPYTIRADSMVSRGLPADWAGWLVADRTHPARDGGDTGSRTAGERRVGAGVAKK</sequence>
<dbReference type="EMBL" id="AP014936">
    <property type="protein sequence ID" value="BAU49636.1"/>
    <property type="molecule type" value="Genomic_DNA"/>
</dbReference>
<dbReference type="SUPFAM" id="SSF54423">
    <property type="entry name" value="DsbC/DsbG N-terminal domain-like"/>
    <property type="match status" value="1"/>
</dbReference>
<feature type="domain" description="Thioredoxin-like fold" evidence="10">
    <location>
        <begin position="93"/>
        <end position="204"/>
    </location>
</feature>
<comment type="subcellular location">
    <subcellularLocation>
        <location evidence="1 7">Periplasm</location>
    </subcellularLocation>
</comment>
<dbReference type="InterPro" id="IPR036249">
    <property type="entry name" value="Thioredoxin-like_sf"/>
</dbReference>
<gene>
    <name evidence="11" type="ORF">SVA_3088</name>
</gene>
<keyword evidence="3 7" id="KW-0732">Signal</keyword>
<evidence type="ECO:0000256" key="1">
    <source>
        <dbReference type="ARBA" id="ARBA00004418"/>
    </source>
</evidence>
<dbReference type="GO" id="GO:0016853">
    <property type="term" value="F:isomerase activity"/>
    <property type="evidence" value="ECO:0007669"/>
    <property type="project" value="UniProtKB-KW"/>
</dbReference>
<dbReference type="Pfam" id="PF10411">
    <property type="entry name" value="DsbC_N"/>
    <property type="match status" value="1"/>
</dbReference>
<dbReference type="InterPro" id="IPR012336">
    <property type="entry name" value="Thioredoxin-like_fold"/>
</dbReference>
<dbReference type="InterPro" id="IPR009094">
    <property type="entry name" value="DiS-bond_isomerase_DsbC/G_N_sf"/>
</dbReference>
<evidence type="ECO:0000259" key="9">
    <source>
        <dbReference type="Pfam" id="PF10411"/>
    </source>
</evidence>
<dbReference type="InterPro" id="IPR018950">
    <property type="entry name" value="DiS-bond_isomerase_DsbC/G_N"/>
</dbReference>
<dbReference type="Gene3D" id="3.10.450.70">
    <property type="entry name" value="Disulphide bond isomerase, DsbC/G, N-terminal"/>
    <property type="match status" value="1"/>
</dbReference>
<dbReference type="Proteomes" id="UP000218899">
    <property type="component" value="Chromosome"/>
</dbReference>
<accession>A0A1B4V7Y7</accession>
<dbReference type="GO" id="GO:0042597">
    <property type="term" value="C:periplasmic space"/>
    <property type="evidence" value="ECO:0007669"/>
    <property type="project" value="UniProtKB-SubCell"/>
</dbReference>
<evidence type="ECO:0000313" key="12">
    <source>
        <dbReference type="Proteomes" id="UP000218899"/>
    </source>
</evidence>